<accession>A0A1V9XRW7</accession>
<dbReference type="AlphaFoldDB" id="A0A1V9XRW7"/>
<organism evidence="2 3">
    <name type="scientific">Tropilaelaps mercedesae</name>
    <dbReference type="NCBI Taxonomy" id="418985"/>
    <lineage>
        <taxon>Eukaryota</taxon>
        <taxon>Metazoa</taxon>
        <taxon>Ecdysozoa</taxon>
        <taxon>Arthropoda</taxon>
        <taxon>Chelicerata</taxon>
        <taxon>Arachnida</taxon>
        <taxon>Acari</taxon>
        <taxon>Parasitiformes</taxon>
        <taxon>Mesostigmata</taxon>
        <taxon>Gamasina</taxon>
        <taxon>Dermanyssoidea</taxon>
        <taxon>Laelapidae</taxon>
        <taxon>Tropilaelaps</taxon>
    </lineage>
</organism>
<comment type="caution">
    <text evidence="2">The sequence shown here is derived from an EMBL/GenBank/DDBJ whole genome shotgun (WGS) entry which is preliminary data.</text>
</comment>
<evidence type="ECO:0000313" key="3">
    <source>
        <dbReference type="Proteomes" id="UP000192247"/>
    </source>
</evidence>
<dbReference type="InParanoid" id="A0A1V9XRW7"/>
<gene>
    <name evidence="2" type="ORF">BIW11_03147</name>
</gene>
<protein>
    <submittedName>
        <fullName evidence="2">Uncharacterized protein</fullName>
    </submittedName>
</protein>
<feature type="compositionally biased region" description="Basic and acidic residues" evidence="1">
    <location>
        <begin position="202"/>
        <end position="271"/>
    </location>
</feature>
<evidence type="ECO:0000313" key="2">
    <source>
        <dbReference type="EMBL" id="OQR76108.1"/>
    </source>
</evidence>
<keyword evidence="3" id="KW-1185">Reference proteome</keyword>
<feature type="compositionally biased region" description="Acidic residues" evidence="1">
    <location>
        <begin position="167"/>
        <end position="176"/>
    </location>
</feature>
<sequence>MYILLADVAIEFMPRRCCEGDRCLQRDEVYSYRHTQEERVEAQLICICVISAANVHLGGDGAVFKYKNACGKVEQGLKEMLERIYGHLDKLYDEMMARSLKRRATFLSECIQAEIVRQADLMLQLSRLDEVLQRKLERIRVERAHEVSSGGEAVPAKREGDKVYKEEDIEDCDEEQEQRRVHAEDRTTATERSKKPTVASHQDVKTPVEKKSSPKKADRVPEPESVTKSEQKSEDTDAGDQKTSYDKKPMMEKIELSEDETSRTSRPRQETSRASTKVGASLTKAGAVGEKTSVAGAEASAPAVSGPPIQPVMFPLAGQNLSGQTSYPLYVNPSCLTYSLGNPNNMMYLAGNGSGTFDASQLSAALQGQPPSTYTPVMASPVSPGTFAYANVQNVTGGSDGANTMYIPVAASSLATPGATTAEYQTAEATTAHQQKSQLFSVNGVPVNGVLFNVQDQVVPSVGHVTSQTGSGDSGGLEHCLPLANTGLSRDRALRRHRHQ</sequence>
<proteinExistence type="predicted"/>
<feature type="compositionally biased region" description="Basic and acidic residues" evidence="1">
    <location>
        <begin position="177"/>
        <end position="194"/>
    </location>
</feature>
<name>A0A1V9XRW7_9ACAR</name>
<evidence type="ECO:0000256" key="1">
    <source>
        <dbReference type="SAM" id="MobiDB-lite"/>
    </source>
</evidence>
<feature type="compositionally biased region" description="Basic and acidic residues" evidence="1">
    <location>
        <begin position="155"/>
        <end position="166"/>
    </location>
</feature>
<dbReference type="Proteomes" id="UP000192247">
    <property type="component" value="Unassembled WGS sequence"/>
</dbReference>
<feature type="region of interest" description="Disordered" evidence="1">
    <location>
        <begin position="143"/>
        <end position="284"/>
    </location>
</feature>
<dbReference type="EMBL" id="MNPL01005304">
    <property type="protein sequence ID" value="OQR76108.1"/>
    <property type="molecule type" value="Genomic_DNA"/>
</dbReference>
<reference evidence="2 3" key="1">
    <citation type="journal article" date="2017" name="Gigascience">
        <title>Draft genome of the honey bee ectoparasitic mite, Tropilaelaps mercedesae, is shaped by the parasitic life history.</title>
        <authorList>
            <person name="Dong X."/>
            <person name="Armstrong S.D."/>
            <person name="Xia D."/>
            <person name="Makepeace B.L."/>
            <person name="Darby A.C."/>
            <person name="Kadowaki T."/>
        </authorList>
    </citation>
    <scope>NUCLEOTIDE SEQUENCE [LARGE SCALE GENOMIC DNA]</scope>
    <source>
        <strain evidence="2">Wuxi-XJTLU</strain>
    </source>
</reference>